<evidence type="ECO:0000256" key="10">
    <source>
        <dbReference type="ARBA" id="ARBA00023016"/>
    </source>
</evidence>
<evidence type="ECO:0000256" key="6">
    <source>
        <dbReference type="ARBA" id="ARBA00022741"/>
    </source>
</evidence>
<dbReference type="Gene3D" id="1.20.1270.170">
    <property type="match status" value="1"/>
</dbReference>
<dbReference type="NCBIfam" id="NF008738">
    <property type="entry name" value="PRK11768.1"/>
    <property type="match status" value="1"/>
</dbReference>
<dbReference type="InterPro" id="IPR002575">
    <property type="entry name" value="Aminoglycoside_PTrfase"/>
</dbReference>
<keyword evidence="1 11" id="KW-0963">Cytoplasm</keyword>
<gene>
    <name evidence="14" type="primary">rdoA</name>
    <name evidence="11" type="synonym">srkA</name>
    <name evidence="14" type="ORF">LMG27952_04689</name>
</gene>
<evidence type="ECO:0000256" key="2">
    <source>
        <dbReference type="ARBA" id="ARBA00022527"/>
    </source>
</evidence>
<comment type="caution">
    <text evidence="14">The sequence shown here is derived from an EMBL/GenBank/DDBJ whole genome shotgun (WGS) entry which is preliminary data.</text>
</comment>
<reference evidence="14 15" key="1">
    <citation type="submission" date="2020-10" db="EMBL/GenBank/DDBJ databases">
        <authorList>
            <person name="Peeters C."/>
        </authorList>
    </citation>
    <scope>NUCLEOTIDE SEQUENCE [LARGE SCALE GENOMIC DNA]</scope>
    <source>
        <strain evidence="14 15">LMG 27952</strain>
    </source>
</reference>
<comment type="cofactor">
    <cofactor evidence="11">
        <name>Mg(2+)</name>
        <dbReference type="ChEBI" id="CHEBI:18420"/>
    </cofactor>
</comment>
<name>A0ABM8NXI4_9BURK</name>
<comment type="subcellular location">
    <subcellularLocation>
        <location evidence="11">Cytoplasm</location>
    </subcellularLocation>
</comment>
<dbReference type="Proteomes" id="UP000656319">
    <property type="component" value="Unassembled WGS sequence"/>
</dbReference>
<dbReference type="PANTHER" id="PTHR39573">
    <property type="entry name" value="STRESS RESPONSE KINASE A"/>
    <property type="match status" value="1"/>
</dbReference>
<feature type="site" description="ATP" evidence="11">
    <location>
        <position position="89"/>
    </location>
</feature>
<evidence type="ECO:0000256" key="12">
    <source>
        <dbReference type="SAM" id="MobiDB-lite"/>
    </source>
</evidence>
<dbReference type="SUPFAM" id="SSF56112">
    <property type="entry name" value="Protein kinase-like (PK-like)"/>
    <property type="match status" value="1"/>
</dbReference>
<dbReference type="Gene3D" id="1.10.510.10">
    <property type="entry name" value="Transferase(Phosphotransferase) domain 1"/>
    <property type="match status" value="1"/>
</dbReference>
<keyword evidence="7 11" id="KW-0418">Kinase</keyword>
<evidence type="ECO:0000256" key="1">
    <source>
        <dbReference type="ARBA" id="ARBA00022490"/>
    </source>
</evidence>
<comment type="catalytic activity">
    <reaction evidence="11">
        <text>L-seryl-[protein] + ATP = O-phospho-L-seryl-[protein] + ADP + H(+)</text>
        <dbReference type="Rhea" id="RHEA:17989"/>
        <dbReference type="Rhea" id="RHEA-COMP:9863"/>
        <dbReference type="Rhea" id="RHEA-COMP:11604"/>
        <dbReference type="ChEBI" id="CHEBI:15378"/>
        <dbReference type="ChEBI" id="CHEBI:29999"/>
        <dbReference type="ChEBI" id="CHEBI:30616"/>
        <dbReference type="ChEBI" id="CHEBI:83421"/>
        <dbReference type="ChEBI" id="CHEBI:456216"/>
        <dbReference type="EC" id="2.7.11.1"/>
    </reaction>
</comment>
<sequence length="381" mass="42908">MRRAFVFIVSVVPVVNTARSQALPARGTIAGMNHDPSPLPGEPCGPGDSSDQQAAPYARLTPECVLDAVDGVLIPANRRTDGRMLALNSYENRVYQVGVEDGPPVIAKFYRPERWSDEAILEEHAFVAELAAREIPVVPALAFEGRTLHEFDGYRFSLFERRGGRAPDLDHSDTLEWLGRFIGRIHAVGATEPYQARPTLDIQTYGYEPRTYLLEHGFVPSDVREAWQAAVTLALEGVEAAFERAGELRSLRLHGDCHPSNVLWTDAGPHFVDFDDSRMGPAIQDLWLLLPGDRAGASRAMADLLAGYEDFCEFEPRELHLVEALRTLRLIHYSAWLARRWHDPAFPAAFPWFNTQRYWEERILELREQIGAMQEGPLWPV</sequence>
<keyword evidence="3 11" id="KW-0597">Phosphoprotein</keyword>
<comment type="subunit">
    <text evidence="11">Monomer.</text>
</comment>
<comment type="catalytic activity">
    <reaction evidence="11">
        <text>L-threonyl-[protein] + ATP = O-phospho-L-threonyl-[protein] + ADP + H(+)</text>
        <dbReference type="Rhea" id="RHEA:46608"/>
        <dbReference type="Rhea" id="RHEA-COMP:11060"/>
        <dbReference type="Rhea" id="RHEA-COMP:11605"/>
        <dbReference type="ChEBI" id="CHEBI:15378"/>
        <dbReference type="ChEBI" id="CHEBI:30013"/>
        <dbReference type="ChEBI" id="CHEBI:30616"/>
        <dbReference type="ChEBI" id="CHEBI:61977"/>
        <dbReference type="ChEBI" id="CHEBI:456216"/>
        <dbReference type="EC" id="2.7.11.1"/>
    </reaction>
</comment>
<keyword evidence="4 11" id="KW-0808">Transferase</keyword>
<keyword evidence="8 11" id="KW-0067">ATP-binding</keyword>
<evidence type="ECO:0000256" key="5">
    <source>
        <dbReference type="ARBA" id="ARBA00022723"/>
    </source>
</evidence>
<evidence type="ECO:0000256" key="4">
    <source>
        <dbReference type="ARBA" id="ARBA00022679"/>
    </source>
</evidence>
<dbReference type="InterPro" id="IPR011009">
    <property type="entry name" value="Kinase-like_dom_sf"/>
</dbReference>
<feature type="binding site" evidence="11">
    <location>
        <position position="273"/>
    </location>
    <ligand>
        <name>Mg(2+)</name>
        <dbReference type="ChEBI" id="CHEBI:18420"/>
    </ligand>
</feature>
<evidence type="ECO:0000313" key="14">
    <source>
        <dbReference type="EMBL" id="CAD6548275.1"/>
    </source>
</evidence>
<evidence type="ECO:0000259" key="13">
    <source>
        <dbReference type="Pfam" id="PF01636"/>
    </source>
</evidence>
<feature type="domain" description="Aminoglycoside phosphotransferase" evidence="13">
    <location>
        <begin position="89"/>
        <end position="318"/>
    </location>
</feature>
<dbReference type="Gene3D" id="3.30.200.70">
    <property type="match status" value="1"/>
</dbReference>
<accession>A0ABM8NXI4</accession>
<protein>
    <recommendedName>
        <fullName evidence="11">Stress response kinase A</fullName>
        <ecNumber evidence="11">2.7.11.1</ecNumber>
    </recommendedName>
    <alternativeName>
        <fullName evidence="11">Serine/threonine-protein kinase SrkA</fullName>
    </alternativeName>
</protein>
<keyword evidence="15" id="KW-1185">Reference proteome</keyword>
<keyword evidence="2 11" id="KW-0723">Serine/threonine-protein kinase</keyword>
<keyword evidence="6 11" id="KW-0547">Nucleotide-binding</keyword>
<organism evidence="14 15">
    <name type="scientific">Paraburkholderia hiiakae</name>
    <dbReference type="NCBI Taxonomy" id="1081782"/>
    <lineage>
        <taxon>Bacteria</taxon>
        <taxon>Pseudomonadati</taxon>
        <taxon>Pseudomonadota</taxon>
        <taxon>Betaproteobacteria</taxon>
        <taxon>Burkholderiales</taxon>
        <taxon>Burkholderiaceae</taxon>
        <taxon>Paraburkholderia</taxon>
    </lineage>
</organism>
<feature type="active site" description="Proton acceptor" evidence="11">
    <location>
        <position position="256"/>
    </location>
</feature>
<keyword evidence="10 11" id="KW-0346">Stress response</keyword>
<feature type="region of interest" description="Disordered" evidence="12">
    <location>
        <begin position="29"/>
        <end position="54"/>
    </location>
</feature>
<dbReference type="GO" id="GO:0004674">
    <property type="term" value="F:protein serine/threonine kinase activity"/>
    <property type="evidence" value="ECO:0007669"/>
    <property type="project" value="UniProtKB-KW"/>
</dbReference>
<evidence type="ECO:0000256" key="9">
    <source>
        <dbReference type="ARBA" id="ARBA00022842"/>
    </source>
</evidence>
<dbReference type="EMBL" id="CAJHCQ010000013">
    <property type="protein sequence ID" value="CAD6548275.1"/>
    <property type="molecule type" value="Genomic_DNA"/>
</dbReference>
<dbReference type="PANTHER" id="PTHR39573:SF1">
    <property type="entry name" value="STRESS RESPONSE KINASE A"/>
    <property type="match status" value="1"/>
</dbReference>
<keyword evidence="5 11" id="KW-0479">Metal-binding</keyword>
<evidence type="ECO:0000256" key="3">
    <source>
        <dbReference type="ARBA" id="ARBA00022553"/>
    </source>
</evidence>
<dbReference type="HAMAP" id="MF_01497">
    <property type="entry name" value="SrkA_kinase"/>
    <property type="match status" value="1"/>
</dbReference>
<feature type="binding site" evidence="11">
    <location>
        <position position="261"/>
    </location>
    <ligand>
        <name>Mg(2+)</name>
        <dbReference type="ChEBI" id="CHEBI:18420"/>
    </ligand>
</feature>
<proteinExistence type="inferred from homology"/>
<feature type="active site" evidence="11">
    <location>
        <position position="273"/>
    </location>
</feature>
<evidence type="ECO:0000256" key="11">
    <source>
        <dbReference type="HAMAP-Rule" id="MF_01497"/>
    </source>
</evidence>
<evidence type="ECO:0000256" key="7">
    <source>
        <dbReference type="ARBA" id="ARBA00022777"/>
    </source>
</evidence>
<dbReference type="Pfam" id="PF01636">
    <property type="entry name" value="APH"/>
    <property type="match status" value="1"/>
</dbReference>
<keyword evidence="9 11" id="KW-0460">Magnesium</keyword>
<evidence type="ECO:0000256" key="8">
    <source>
        <dbReference type="ARBA" id="ARBA00022840"/>
    </source>
</evidence>
<comment type="function">
    <text evidence="11">A protein kinase that phosphorylates Ser and Thr residues. Probably acts to suppress the effects of stress linked to accumulation of reactive oxygen species. Probably involved in the extracytoplasmic stress response.</text>
</comment>
<dbReference type="InterPro" id="IPR032882">
    <property type="entry name" value="SrkA/RdoA"/>
</dbReference>
<dbReference type="EC" id="2.7.11.1" evidence="11"/>
<evidence type="ECO:0000313" key="15">
    <source>
        <dbReference type="Proteomes" id="UP000656319"/>
    </source>
</evidence>
<comment type="similarity">
    <text evidence="11">Belongs to the SrkA/RdoA protein kinase family.</text>
</comment>